<dbReference type="EMBL" id="JQ724856">
    <property type="protein sequence ID" value="AFJ52320.1"/>
    <property type="molecule type" value="Genomic_DNA"/>
</dbReference>
<organism evidence="2 5">
    <name type="scientific">European catfish virus</name>
    <dbReference type="NCBI Taxonomy" id="84739"/>
    <lineage>
        <taxon>Viruses</taxon>
        <taxon>Varidnaviria</taxon>
        <taxon>Bamfordvirae</taxon>
        <taxon>Nucleocytoviricota</taxon>
        <taxon>Megaviricetes</taxon>
        <taxon>Pimascovirales</taxon>
        <taxon>Pimascovirales incertae sedis</taxon>
        <taxon>Iridoviridae</taxon>
        <taxon>Alphairidovirinae</taxon>
        <taxon>Ranavirus</taxon>
        <taxon>Ranavirus perca1</taxon>
        <taxon>Epizootic haematopoietic necrosis virus</taxon>
    </lineage>
</organism>
<evidence type="ECO:0000313" key="2">
    <source>
        <dbReference type="EMBL" id="AFJ52320.1"/>
    </source>
</evidence>
<name>I2BFL7_9VIRU</name>
<evidence type="ECO:0000313" key="4">
    <source>
        <dbReference type="EMBL" id="AMZ05002.1"/>
    </source>
</evidence>
<sequence length="56" mass="6522">MQLHLILIHYLKTVTLSLWSRNPLWSSGHRRTSTSTRNPWPQRLTGRTGRPRGPCV</sequence>
<dbReference type="EMBL" id="KT989885">
    <property type="protein sequence ID" value="AMZ05002.1"/>
    <property type="molecule type" value="Genomic_DNA"/>
</dbReference>
<evidence type="ECO:0000256" key="1">
    <source>
        <dbReference type="SAM" id="MobiDB-lite"/>
    </source>
</evidence>
<gene>
    <name evidence="2" type="primary">37R</name>
</gene>
<dbReference type="KEGG" id="vg:12977986"/>
<reference evidence="3" key="3">
    <citation type="journal article" date="2016" name="Infect. Genet. Evol.">
        <title>Whole genome sequencing and phylogenetic characterization of brown bullhead (Ameiurus nebulosus) origin ranavirus strains from independent disease outbreaks.</title>
        <authorList>
            <person name="Feher E."/>
            <person name="Doszpoly A."/>
            <person name="Horvath B."/>
            <person name="Marton S."/>
            <person name="Forro B."/>
            <person name="Farkas S.L."/>
            <person name="Banyai K."/>
            <person name="Juhasz T."/>
        </authorList>
    </citation>
    <scope>NUCLEOTIDE SEQUENCE</scope>
    <source>
        <strain evidence="3">13051/2012</strain>
        <strain evidence="4">14612/2012</strain>
    </source>
</reference>
<proteinExistence type="predicted"/>
<reference evidence="2 5" key="1">
    <citation type="journal article" date="2012" name="J. Virol.">
        <title>Complete genome sequence of European sheatfish virus.</title>
        <authorList>
            <person name="Lopez-Bueno A."/>
            <person name="Mavian C."/>
            <person name="Alcami A."/>
            <person name="Alejo A."/>
        </authorList>
    </citation>
    <scope>NUCLEOTIDE SEQUENCE [LARGE SCALE GENOMIC DNA]</scope>
    <source>
        <strain evidence="2">Valdeolmos</strain>
    </source>
</reference>
<dbReference type="Proteomes" id="UP000149128">
    <property type="component" value="Segment"/>
</dbReference>
<dbReference type="EMBL" id="KT989884">
    <property type="protein sequence ID" value="AMZ04866.1"/>
    <property type="molecule type" value="Genomic_DNA"/>
</dbReference>
<dbReference type="RefSeq" id="YP_006347628.1">
    <property type="nucleotide sequence ID" value="NC_017940.1"/>
</dbReference>
<evidence type="ECO:0000313" key="6">
    <source>
        <dbReference type="Proteomes" id="UP000149128"/>
    </source>
</evidence>
<reference evidence="6 7" key="2">
    <citation type="submission" date="2015-11" db="EMBL/GenBank/DDBJ databases">
        <authorList>
            <person name="Horvath B."/>
        </authorList>
    </citation>
    <scope>NUCLEOTIDE SEQUENCE [LARGE SCALE GENOMIC DNA]</scope>
</reference>
<feature type="compositionally biased region" description="Low complexity" evidence="1">
    <location>
        <begin position="45"/>
        <end position="56"/>
    </location>
</feature>
<protein>
    <submittedName>
        <fullName evidence="2">Uncharacterized protein</fullName>
    </submittedName>
</protein>
<evidence type="ECO:0000313" key="3">
    <source>
        <dbReference type="EMBL" id="AMZ04866.1"/>
    </source>
</evidence>
<dbReference type="Proteomes" id="UP000149504">
    <property type="component" value="Segment"/>
</dbReference>
<evidence type="ECO:0000313" key="5">
    <source>
        <dbReference type="Proteomes" id="UP000118593"/>
    </source>
</evidence>
<feature type="region of interest" description="Disordered" evidence="1">
    <location>
        <begin position="25"/>
        <end position="56"/>
    </location>
</feature>
<accession>I2BFL7</accession>
<dbReference type="Proteomes" id="UP000118593">
    <property type="component" value="Segment"/>
</dbReference>
<evidence type="ECO:0000313" key="7">
    <source>
        <dbReference type="Proteomes" id="UP000149504"/>
    </source>
</evidence>
<dbReference type="GeneID" id="12977986"/>